<organism evidence="3 4">
    <name type="scientific">Paratrimastix pyriformis</name>
    <dbReference type="NCBI Taxonomy" id="342808"/>
    <lineage>
        <taxon>Eukaryota</taxon>
        <taxon>Metamonada</taxon>
        <taxon>Preaxostyla</taxon>
        <taxon>Paratrimastigidae</taxon>
        <taxon>Paratrimastix</taxon>
    </lineage>
</organism>
<feature type="chain" id="PRO_5047441202" evidence="2">
    <location>
        <begin position="20"/>
        <end position="189"/>
    </location>
</feature>
<comment type="caution">
    <text evidence="3">The sequence shown here is derived from an EMBL/GenBank/DDBJ whole genome shotgun (WGS) entry which is preliminary data.</text>
</comment>
<feature type="compositionally biased region" description="Low complexity" evidence="1">
    <location>
        <begin position="160"/>
        <end position="172"/>
    </location>
</feature>
<feature type="region of interest" description="Disordered" evidence="1">
    <location>
        <begin position="135"/>
        <end position="189"/>
    </location>
</feature>
<feature type="signal peptide" evidence="2">
    <location>
        <begin position="1"/>
        <end position="19"/>
    </location>
</feature>
<evidence type="ECO:0000313" key="3">
    <source>
        <dbReference type="EMBL" id="KAJ4457337.1"/>
    </source>
</evidence>
<protein>
    <submittedName>
        <fullName evidence="3">Uncharacterized protein</fullName>
    </submittedName>
</protein>
<accession>A0ABQ8UHZ9</accession>
<keyword evidence="2" id="KW-0732">Signal</keyword>
<keyword evidence="4" id="KW-1185">Reference proteome</keyword>
<dbReference type="EMBL" id="JAPMOS010000049">
    <property type="protein sequence ID" value="KAJ4457337.1"/>
    <property type="molecule type" value="Genomic_DNA"/>
</dbReference>
<proteinExistence type="predicted"/>
<evidence type="ECO:0000256" key="1">
    <source>
        <dbReference type="SAM" id="MobiDB-lite"/>
    </source>
</evidence>
<feature type="compositionally biased region" description="Acidic residues" evidence="1">
    <location>
        <begin position="24"/>
        <end position="54"/>
    </location>
</feature>
<gene>
    <name evidence="3" type="ORF">PAPYR_7263</name>
</gene>
<name>A0ABQ8UHZ9_9EUKA</name>
<sequence>MRAAFLGLLALLFSWNVFAQALPDEEEPIPEQEYENMNEREDDEDEDEDEEDESQIVLPLIRQATGENPTKCAEKPTTNAKPAPKVAQPSERALCHAKFSCPCRCPGKKFKFVQPHHMKANASCWRGGEFDFLSGAPAASEEAPSEEPEQTQPARPAPVAPAVQPAPESAAPLNGAASMLGNLQKGWGM</sequence>
<feature type="region of interest" description="Disordered" evidence="1">
    <location>
        <begin position="24"/>
        <end position="85"/>
    </location>
</feature>
<evidence type="ECO:0000256" key="2">
    <source>
        <dbReference type="SAM" id="SignalP"/>
    </source>
</evidence>
<reference evidence="3" key="1">
    <citation type="journal article" date="2022" name="bioRxiv">
        <title>Genomics of Preaxostyla Flagellates Illuminates Evolutionary Transitions and the Path Towards Mitochondrial Loss.</title>
        <authorList>
            <person name="Novak L.V.F."/>
            <person name="Treitli S.C."/>
            <person name="Pyrih J."/>
            <person name="Halakuc P."/>
            <person name="Pipaliya S.V."/>
            <person name="Vacek V."/>
            <person name="Brzon O."/>
            <person name="Soukal P."/>
            <person name="Eme L."/>
            <person name="Dacks J.B."/>
            <person name="Karnkowska A."/>
            <person name="Elias M."/>
            <person name="Hampl V."/>
        </authorList>
    </citation>
    <scope>NUCLEOTIDE SEQUENCE</scope>
    <source>
        <strain evidence="3">RCP-MX</strain>
    </source>
</reference>
<dbReference type="Proteomes" id="UP001141327">
    <property type="component" value="Unassembled WGS sequence"/>
</dbReference>
<evidence type="ECO:0000313" key="4">
    <source>
        <dbReference type="Proteomes" id="UP001141327"/>
    </source>
</evidence>